<dbReference type="InterPro" id="IPR029058">
    <property type="entry name" value="AB_hydrolase_fold"/>
</dbReference>
<name>A0ABS0D031_9NOCA</name>
<dbReference type="EMBL" id="JADLQX010000039">
    <property type="protein sequence ID" value="MBF6302202.1"/>
    <property type="molecule type" value="Genomic_DNA"/>
</dbReference>
<proteinExistence type="predicted"/>
<keyword evidence="4" id="KW-1185">Reference proteome</keyword>
<dbReference type="RefSeq" id="WP_195133392.1">
    <property type="nucleotide sequence ID" value="NZ_JADLQX010000039.1"/>
</dbReference>
<sequence length="313" mass="34270">MKVDIAAWEALGSRHIATNGIELQIVEHGKGPAVVLCHGFPELAFSWRHQVFALAEAGYRVVAPDMRGYGGSSRPSAIEAYDVLTICGDLVGLLNALDIDDAVFVGHDWGAAVVWQMALVHPDRVRAVAGLSVPPASRAPVPPLSILRSRLGDSFYMSWFQKPGVADSVLAQDVRWTLLNDEALSPESMAQRPSGELPSRPWLPEDELQVFIDAFERTGFSGGLNYYRNIDRNWALAAPFDGHVITQPALFLTGSDDPVRQFMPADALESLLTDLWGHIVVAGAGHWIQQERPEVVNDALVKFLGRVSEISRT</sequence>
<gene>
    <name evidence="3" type="ORF">IU459_32375</name>
</gene>
<keyword evidence="1 3" id="KW-0378">Hydrolase</keyword>
<evidence type="ECO:0000256" key="1">
    <source>
        <dbReference type="ARBA" id="ARBA00022801"/>
    </source>
</evidence>
<organism evidence="3 4">
    <name type="scientific">Nocardia amamiensis</name>
    <dbReference type="NCBI Taxonomy" id="404578"/>
    <lineage>
        <taxon>Bacteria</taxon>
        <taxon>Bacillati</taxon>
        <taxon>Actinomycetota</taxon>
        <taxon>Actinomycetes</taxon>
        <taxon>Mycobacteriales</taxon>
        <taxon>Nocardiaceae</taxon>
        <taxon>Nocardia</taxon>
    </lineage>
</organism>
<comment type="caution">
    <text evidence="3">The sequence shown here is derived from an EMBL/GenBank/DDBJ whole genome shotgun (WGS) entry which is preliminary data.</text>
</comment>
<dbReference type="PRINTS" id="PR00111">
    <property type="entry name" value="ABHYDROLASE"/>
</dbReference>
<dbReference type="Gene3D" id="3.40.50.1820">
    <property type="entry name" value="alpha/beta hydrolase"/>
    <property type="match status" value="1"/>
</dbReference>
<evidence type="ECO:0000313" key="4">
    <source>
        <dbReference type="Proteomes" id="UP000702209"/>
    </source>
</evidence>
<reference evidence="3 4" key="1">
    <citation type="submission" date="2020-10" db="EMBL/GenBank/DDBJ databases">
        <title>Identification of Nocardia species via Next-generation sequencing and recognition of intraspecies genetic diversity.</title>
        <authorList>
            <person name="Li P."/>
            <person name="Li P."/>
            <person name="Lu B."/>
        </authorList>
    </citation>
    <scope>NUCLEOTIDE SEQUENCE [LARGE SCALE GENOMIC DNA]</scope>
    <source>
        <strain evidence="3 4">BJ06-0157</strain>
    </source>
</reference>
<dbReference type="GO" id="GO:0016787">
    <property type="term" value="F:hydrolase activity"/>
    <property type="evidence" value="ECO:0007669"/>
    <property type="project" value="UniProtKB-KW"/>
</dbReference>
<dbReference type="InterPro" id="IPR000073">
    <property type="entry name" value="AB_hydrolase_1"/>
</dbReference>
<evidence type="ECO:0000259" key="2">
    <source>
        <dbReference type="Pfam" id="PF00561"/>
    </source>
</evidence>
<protein>
    <submittedName>
        <fullName evidence="3">Alpha/beta hydrolase</fullName>
    </submittedName>
</protein>
<dbReference type="InterPro" id="IPR000639">
    <property type="entry name" value="Epox_hydrolase-like"/>
</dbReference>
<dbReference type="Proteomes" id="UP000702209">
    <property type="component" value="Unassembled WGS sequence"/>
</dbReference>
<evidence type="ECO:0000313" key="3">
    <source>
        <dbReference type="EMBL" id="MBF6302202.1"/>
    </source>
</evidence>
<dbReference type="Pfam" id="PF00561">
    <property type="entry name" value="Abhydrolase_1"/>
    <property type="match status" value="1"/>
</dbReference>
<dbReference type="PRINTS" id="PR00412">
    <property type="entry name" value="EPOXHYDRLASE"/>
</dbReference>
<accession>A0ABS0D031</accession>
<dbReference type="PANTHER" id="PTHR43329">
    <property type="entry name" value="EPOXIDE HYDROLASE"/>
    <property type="match status" value="1"/>
</dbReference>
<dbReference type="SUPFAM" id="SSF53474">
    <property type="entry name" value="alpha/beta-Hydrolases"/>
    <property type="match status" value="1"/>
</dbReference>
<feature type="domain" description="AB hydrolase-1" evidence="2">
    <location>
        <begin position="32"/>
        <end position="293"/>
    </location>
</feature>